<evidence type="ECO:0000256" key="4">
    <source>
        <dbReference type="ARBA" id="ARBA00023284"/>
    </source>
</evidence>
<reference evidence="7 8" key="1">
    <citation type="submission" date="2023-05" db="EMBL/GenBank/DDBJ databases">
        <title>Genome sequence of Pinibacter sp. MAH-24.</title>
        <authorList>
            <person name="Huq M.A."/>
        </authorList>
    </citation>
    <scope>NUCLEOTIDE SEQUENCE [LARGE SCALE GENOMIC DNA]</scope>
    <source>
        <strain evidence="7 8">MAH-24</strain>
    </source>
</reference>
<dbReference type="SUPFAM" id="SSF52833">
    <property type="entry name" value="Thioredoxin-like"/>
    <property type="match status" value="1"/>
</dbReference>
<evidence type="ECO:0000256" key="2">
    <source>
        <dbReference type="ARBA" id="ARBA00022748"/>
    </source>
</evidence>
<comment type="subcellular location">
    <subcellularLocation>
        <location evidence="1">Cell envelope</location>
    </subcellularLocation>
</comment>
<dbReference type="CDD" id="cd02966">
    <property type="entry name" value="TlpA_like_family"/>
    <property type="match status" value="1"/>
</dbReference>
<dbReference type="PROSITE" id="PS51352">
    <property type="entry name" value="THIOREDOXIN_2"/>
    <property type="match status" value="1"/>
</dbReference>
<keyword evidence="3" id="KW-1015">Disulfide bond</keyword>
<evidence type="ECO:0000256" key="1">
    <source>
        <dbReference type="ARBA" id="ARBA00004196"/>
    </source>
</evidence>
<feature type="domain" description="Thioredoxin" evidence="6">
    <location>
        <begin position="291"/>
        <end position="430"/>
    </location>
</feature>
<organism evidence="7 8">
    <name type="scientific">Pinibacter soli</name>
    <dbReference type="NCBI Taxonomy" id="3044211"/>
    <lineage>
        <taxon>Bacteria</taxon>
        <taxon>Pseudomonadati</taxon>
        <taxon>Bacteroidota</taxon>
        <taxon>Chitinophagia</taxon>
        <taxon>Chitinophagales</taxon>
        <taxon>Chitinophagaceae</taxon>
        <taxon>Pinibacter</taxon>
    </lineage>
</organism>
<gene>
    <name evidence="7" type="ORF">QJ048_15830</name>
</gene>
<name>A0ABT6RFF1_9BACT</name>
<evidence type="ECO:0000256" key="3">
    <source>
        <dbReference type="ARBA" id="ARBA00023157"/>
    </source>
</evidence>
<dbReference type="Pfam" id="PF00578">
    <property type="entry name" value="AhpC-TSA"/>
    <property type="match status" value="1"/>
</dbReference>
<keyword evidence="4" id="KW-0676">Redox-active center</keyword>
<accession>A0ABT6RFF1</accession>
<dbReference type="Gene3D" id="3.40.30.10">
    <property type="entry name" value="Glutaredoxin"/>
    <property type="match status" value="1"/>
</dbReference>
<dbReference type="PANTHER" id="PTHR42852">
    <property type="entry name" value="THIOL:DISULFIDE INTERCHANGE PROTEIN DSBE"/>
    <property type="match status" value="1"/>
</dbReference>
<dbReference type="InterPro" id="IPR017937">
    <property type="entry name" value="Thioredoxin_CS"/>
</dbReference>
<dbReference type="PANTHER" id="PTHR42852:SF6">
    <property type="entry name" value="THIOL:DISULFIDE INTERCHANGE PROTEIN DSBE"/>
    <property type="match status" value="1"/>
</dbReference>
<proteinExistence type="predicted"/>
<sequence length="430" mass="47936">MKPVLLAVALLYTVSSFAQKSDELKLPITYVSGFGPFEHGYGGLNFTEPPEGHPFYKSIKALQYNGIPSGLKNVKKGFIFIDGEQWVYQNYRSGYLSKEGFEECVAEKQINLSLRNLTPDSIACIVLFVKGTNEKGDEILLVDYNNNGDFSDEEPVVTPQTTSLSNVDSLVKYSKNVRYQIGKTVSKQIPLLIFKDESNYCYCFSQYAVASLKQGGTTYKIAISHGFVNPSFWVFQAGLYSGGKLDKNALVKRNEFLKVGENFYSITGVNINDGMLLLKKTLVDGKNIESSQVGYRAIQFTGNDILSDKTIALGNYTGKYVFVDFWGSWCGPCLSQIPALKEMYAKMDSSKIAFIGIVGEDTLQKARRAILEKEIPWPNILSDKENLIVEKYHNLAYPTGILIGPDGKIVATDLWSYTLKLKLKEVGLLN</sequence>
<evidence type="ECO:0000313" key="7">
    <source>
        <dbReference type="EMBL" id="MDI3321265.1"/>
    </source>
</evidence>
<comment type="caution">
    <text evidence="7">The sequence shown here is derived from an EMBL/GenBank/DDBJ whole genome shotgun (WGS) entry which is preliminary data.</text>
</comment>
<dbReference type="Proteomes" id="UP001226434">
    <property type="component" value="Unassembled WGS sequence"/>
</dbReference>
<evidence type="ECO:0000256" key="5">
    <source>
        <dbReference type="SAM" id="SignalP"/>
    </source>
</evidence>
<keyword evidence="5" id="KW-0732">Signal</keyword>
<dbReference type="RefSeq" id="WP_282335375.1">
    <property type="nucleotide sequence ID" value="NZ_JASBRG010000007.1"/>
</dbReference>
<dbReference type="PROSITE" id="PS00194">
    <property type="entry name" value="THIOREDOXIN_1"/>
    <property type="match status" value="1"/>
</dbReference>
<protein>
    <submittedName>
        <fullName evidence="7">TlpA disulfide reductase family protein</fullName>
    </submittedName>
</protein>
<dbReference type="InterPro" id="IPR000866">
    <property type="entry name" value="AhpC/TSA"/>
</dbReference>
<dbReference type="EMBL" id="JASBRG010000007">
    <property type="protein sequence ID" value="MDI3321265.1"/>
    <property type="molecule type" value="Genomic_DNA"/>
</dbReference>
<evidence type="ECO:0000313" key="8">
    <source>
        <dbReference type="Proteomes" id="UP001226434"/>
    </source>
</evidence>
<feature type="signal peptide" evidence="5">
    <location>
        <begin position="1"/>
        <end position="20"/>
    </location>
</feature>
<dbReference type="InterPro" id="IPR013766">
    <property type="entry name" value="Thioredoxin_domain"/>
</dbReference>
<dbReference type="InterPro" id="IPR036249">
    <property type="entry name" value="Thioredoxin-like_sf"/>
</dbReference>
<keyword evidence="8" id="KW-1185">Reference proteome</keyword>
<feature type="chain" id="PRO_5045722616" evidence="5">
    <location>
        <begin position="21"/>
        <end position="430"/>
    </location>
</feature>
<dbReference type="InterPro" id="IPR050553">
    <property type="entry name" value="Thioredoxin_ResA/DsbE_sf"/>
</dbReference>
<keyword evidence="2" id="KW-0201">Cytochrome c-type biogenesis</keyword>
<evidence type="ECO:0000259" key="6">
    <source>
        <dbReference type="PROSITE" id="PS51352"/>
    </source>
</evidence>